<dbReference type="InterPro" id="IPR016125">
    <property type="entry name" value="Peptidase_C15-like"/>
</dbReference>
<name>A0A9W5Y9B3_9FIRM</name>
<dbReference type="PRINTS" id="PR00706">
    <property type="entry name" value="PYROGLUPTASE"/>
</dbReference>
<comment type="catalytic activity">
    <reaction evidence="1 9 10">
        <text>Release of an N-terminal pyroglutamyl group from a polypeptide, the second amino acid generally not being Pro.</text>
        <dbReference type="EC" id="3.4.19.3"/>
    </reaction>
</comment>
<evidence type="ECO:0000256" key="1">
    <source>
        <dbReference type="ARBA" id="ARBA00001770"/>
    </source>
</evidence>
<dbReference type="InterPro" id="IPR029762">
    <property type="entry name" value="PGP-I_bact-type"/>
</dbReference>
<comment type="function">
    <text evidence="2 9">Removes 5-oxoproline from various penultimate amino acid residues except L-proline.</text>
</comment>
<comment type="similarity">
    <text evidence="4 9">Belongs to the peptidase C15 family.</text>
</comment>
<dbReference type="NCBIfam" id="NF009676">
    <property type="entry name" value="PRK13197.1"/>
    <property type="match status" value="1"/>
</dbReference>
<keyword evidence="7 9" id="KW-0378">Hydrolase</keyword>
<keyword evidence="6 9" id="KW-0645">Protease</keyword>
<dbReference type="EMBL" id="BRLB01000001">
    <property type="protein sequence ID" value="GKX27759.1"/>
    <property type="molecule type" value="Genomic_DNA"/>
</dbReference>
<dbReference type="PANTHER" id="PTHR23402:SF1">
    <property type="entry name" value="PYROGLUTAMYL-PEPTIDASE I"/>
    <property type="match status" value="1"/>
</dbReference>
<dbReference type="PROSITE" id="PS01334">
    <property type="entry name" value="PYRASE_CYS"/>
    <property type="match status" value="1"/>
</dbReference>
<proteinExistence type="inferred from homology"/>
<keyword evidence="8 9" id="KW-0788">Thiol protease</keyword>
<evidence type="ECO:0000313" key="11">
    <source>
        <dbReference type="EMBL" id="GKX27759.1"/>
    </source>
</evidence>
<feature type="active site" evidence="9">
    <location>
        <position position="78"/>
    </location>
</feature>
<comment type="subunit">
    <text evidence="9">Homotetramer.</text>
</comment>
<dbReference type="Gene3D" id="3.40.630.20">
    <property type="entry name" value="Peptidase C15, pyroglutamyl peptidase I-like"/>
    <property type="match status" value="1"/>
</dbReference>
<sequence length="213" mass="23959">MKVLITGFDPFGEESINPSYELIRQMSDVICECEIIKKEIPTVFNKSIDILESIIEKEQPDIVICIGQAGGECAIRIERFALNLNEARIQDNEGKQPIDEPIKVDGKIGYFSTLPVKAILKGLKENNIPATLSYTAGTFVCNNLMYGLMYLIDTKYPNIRGGFIHVPYLPEQVLDKKNMPSMSLDMMIKSIELAIKIIIENDRDIIYTAGTLH</sequence>
<dbReference type="GO" id="GO:0005829">
    <property type="term" value="C:cytosol"/>
    <property type="evidence" value="ECO:0007669"/>
    <property type="project" value="InterPro"/>
</dbReference>
<dbReference type="InterPro" id="IPR000816">
    <property type="entry name" value="Peptidase_C15"/>
</dbReference>
<evidence type="ECO:0000313" key="12">
    <source>
        <dbReference type="Proteomes" id="UP001144256"/>
    </source>
</evidence>
<dbReference type="HAMAP" id="MF_00417">
    <property type="entry name" value="Pyrrolid_peptidase"/>
    <property type="match status" value="1"/>
</dbReference>
<dbReference type="SUPFAM" id="SSF53182">
    <property type="entry name" value="Pyrrolidone carboxyl peptidase (pyroglutamate aminopeptidase)"/>
    <property type="match status" value="1"/>
</dbReference>
<evidence type="ECO:0000256" key="4">
    <source>
        <dbReference type="ARBA" id="ARBA00006641"/>
    </source>
</evidence>
<keyword evidence="5 9" id="KW-0963">Cytoplasm</keyword>
<dbReference type="Pfam" id="PF01470">
    <property type="entry name" value="Peptidase_C15"/>
    <property type="match status" value="1"/>
</dbReference>
<feature type="active site" evidence="9 10">
    <location>
        <position position="141"/>
    </location>
</feature>
<comment type="caution">
    <text evidence="11">The sequence shown here is derived from an EMBL/GenBank/DDBJ whole genome shotgun (WGS) entry which is preliminary data.</text>
</comment>
<protein>
    <recommendedName>
        <fullName evidence="9">Pyrrolidone-carboxylate peptidase</fullName>
        <ecNumber evidence="9">3.4.19.3</ecNumber>
    </recommendedName>
    <alternativeName>
        <fullName evidence="9">5-oxoprolyl-peptidase</fullName>
    </alternativeName>
    <alternativeName>
        <fullName evidence="9">Pyroglutamyl-peptidase I</fullName>
        <shortName evidence="9">PGP-I</shortName>
        <shortName evidence="9">Pyrase</shortName>
    </alternativeName>
</protein>
<evidence type="ECO:0000256" key="9">
    <source>
        <dbReference type="HAMAP-Rule" id="MF_00417"/>
    </source>
</evidence>
<dbReference type="InterPro" id="IPR033694">
    <property type="entry name" value="PGPEP1_Cys_AS"/>
</dbReference>
<dbReference type="AlphaFoldDB" id="A0A9W5Y9B3"/>
<reference evidence="11" key="1">
    <citation type="submission" date="2022-06" db="EMBL/GenBank/DDBJ databases">
        <title>Vallitalea longa sp. nov., an anaerobic bacterium isolated from marine sediment.</title>
        <authorList>
            <person name="Hirano S."/>
            <person name="Terahara T."/>
            <person name="Mori K."/>
            <person name="Hamada M."/>
            <person name="Matsumoto R."/>
            <person name="Kobayashi T."/>
        </authorList>
    </citation>
    <scope>NUCLEOTIDE SEQUENCE</scope>
    <source>
        <strain evidence="11">SH18-1</strain>
    </source>
</reference>
<accession>A0A9W5Y9B3</accession>
<dbReference type="NCBIfam" id="TIGR00504">
    <property type="entry name" value="pyro_pdase"/>
    <property type="match status" value="1"/>
</dbReference>
<evidence type="ECO:0000256" key="8">
    <source>
        <dbReference type="ARBA" id="ARBA00022807"/>
    </source>
</evidence>
<gene>
    <name evidence="9 11" type="primary">pcp</name>
    <name evidence="11" type="ORF">SH1V18_02390</name>
</gene>
<comment type="subcellular location">
    <subcellularLocation>
        <location evidence="3 9">Cytoplasm</location>
    </subcellularLocation>
</comment>
<dbReference type="EC" id="3.4.19.3" evidence="9"/>
<dbReference type="GO" id="GO:0006508">
    <property type="term" value="P:proteolysis"/>
    <property type="evidence" value="ECO:0007669"/>
    <property type="project" value="UniProtKB-KW"/>
</dbReference>
<dbReference type="GO" id="GO:0016920">
    <property type="term" value="F:pyroglutamyl-peptidase activity"/>
    <property type="evidence" value="ECO:0007669"/>
    <property type="project" value="UniProtKB-UniRule"/>
</dbReference>
<dbReference type="RefSeq" id="WP_281811394.1">
    <property type="nucleotide sequence ID" value="NZ_BRLB01000001.1"/>
</dbReference>
<dbReference type="PIRSF" id="PIRSF015592">
    <property type="entry name" value="Prld-crbxl_pptds"/>
    <property type="match status" value="1"/>
</dbReference>
<dbReference type="CDD" id="cd00501">
    <property type="entry name" value="Peptidase_C15"/>
    <property type="match status" value="1"/>
</dbReference>
<evidence type="ECO:0000256" key="6">
    <source>
        <dbReference type="ARBA" id="ARBA00022670"/>
    </source>
</evidence>
<dbReference type="InterPro" id="IPR036440">
    <property type="entry name" value="Peptidase_C15-like_sf"/>
</dbReference>
<evidence type="ECO:0000256" key="2">
    <source>
        <dbReference type="ARBA" id="ARBA00002280"/>
    </source>
</evidence>
<keyword evidence="12" id="KW-1185">Reference proteome</keyword>
<evidence type="ECO:0000256" key="3">
    <source>
        <dbReference type="ARBA" id="ARBA00004496"/>
    </source>
</evidence>
<feature type="active site" evidence="9">
    <location>
        <position position="165"/>
    </location>
</feature>
<dbReference type="FunFam" id="3.40.630.20:FF:000001">
    <property type="entry name" value="Pyrrolidone-carboxylate peptidase"/>
    <property type="match status" value="1"/>
</dbReference>
<dbReference type="Proteomes" id="UP001144256">
    <property type="component" value="Unassembled WGS sequence"/>
</dbReference>
<dbReference type="PANTHER" id="PTHR23402">
    <property type="entry name" value="PROTEASE FAMILY C15 PYROGLUTAMYL-PEPTIDASE I-RELATED"/>
    <property type="match status" value="1"/>
</dbReference>
<evidence type="ECO:0000256" key="5">
    <source>
        <dbReference type="ARBA" id="ARBA00022490"/>
    </source>
</evidence>
<organism evidence="11 12">
    <name type="scientific">Vallitalea longa</name>
    <dbReference type="NCBI Taxonomy" id="2936439"/>
    <lineage>
        <taxon>Bacteria</taxon>
        <taxon>Bacillati</taxon>
        <taxon>Bacillota</taxon>
        <taxon>Clostridia</taxon>
        <taxon>Lachnospirales</taxon>
        <taxon>Vallitaleaceae</taxon>
        <taxon>Vallitalea</taxon>
    </lineage>
</organism>
<evidence type="ECO:0000256" key="7">
    <source>
        <dbReference type="ARBA" id="ARBA00022801"/>
    </source>
</evidence>
<evidence type="ECO:0000256" key="10">
    <source>
        <dbReference type="PROSITE-ProRule" id="PRU10077"/>
    </source>
</evidence>